<organism evidence="3 4">
    <name type="scientific">Amphibalanus amphitrite</name>
    <name type="common">Striped barnacle</name>
    <name type="synonym">Balanus amphitrite</name>
    <dbReference type="NCBI Taxonomy" id="1232801"/>
    <lineage>
        <taxon>Eukaryota</taxon>
        <taxon>Metazoa</taxon>
        <taxon>Ecdysozoa</taxon>
        <taxon>Arthropoda</taxon>
        <taxon>Crustacea</taxon>
        <taxon>Multicrustacea</taxon>
        <taxon>Cirripedia</taxon>
        <taxon>Thoracica</taxon>
        <taxon>Thoracicalcarea</taxon>
        <taxon>Balanomorpha</taxon>
        <taxon>Balanoidea</taxon>
        <taxon>Balanidae</taxon>
        <taxon>Amphibalaninae</taxon>
        <taxon>Amphibalanus</taxon>
    </lineage>
</organism>
<comment type="caution">
    <text evidence="3">The sequence shown here is derived from an EMBL/GenBank/DDBJ whole genome shotgun (WGS) entry which is preliminary data.</text>
</comment>
<proteinExistence type="inferred from homology"/>
<dbReference type="InterPro" id="IPR011989">
    <property type="entry name" value="ARM-like"/>
</dbReference>
<dbReference type="GO" id="GO:0072659">
    <property type="term" value="P:protein localization to plasma membrane"/>
    <property type="evidence" value="ECO:0007669"/>
    <property type="project" value="TreeGrafter"/>
</dbReference>
<evidence type="ECO:0000256" key="1">
    <source>
        <dbReference type="ARBA" id="ARBA00010216"/>
    </source>
</evidence>
<feature type="region of interest" description="Disordered" evidence="2">
    <location>
        <begin position="235"/>
        <end position="258"/>
    </location>
</feature>
<dbReference type="EMBL" id="VIIS01001477">
    <property type="protein sequence ID" value="KAF0297689.1"/>
    <property type="molecule type" value="Genomic_DNA"/>
</dbReference>
<protein>
    <submittedName>
        <fullName evidence="3">Protein EFR3 cmp44E</fullName>
    </submittedName>
</protein>
<dbReference type="SUPFAM" id="SSF48371">
    <property type="entry name" value="ARM repeat"/>
    <property type="match status" value="1"/>
</dbReference>
<dbReference type="OrthoDB" id="19232at2759"/>
<dbReference type="GO" id="GO:0005886">
    <property type="term" value="C:plasma membrane"/>
    <property type="evidence" value="ECO:0007669"/>
    <property type="project" value="TreeGrafter"/>
</dbReference>
<dbReference type="InterPro" id="IPR051851">
    <property type="entry name" value="EFR3_Homologs"/>
</dbReference>
<accession>A0A6A4VXU6</accession>
<comment type="similarity">
    <text evidence="1">Belongs to the EFR3 family.</text>
</comment>
<gene>
    <name evidence="3" type="primary">stmA_2</name>
    <name evidence="3" type="ORF">FJT64_004894</name>
</gene>
<dbReference type="PANTHER" id="PTHR12444">
    <property type="entry name" value="PROTEIN EFR3 HOMOLOG CMP44E"/>
    <property type="match status" value="1"/>
</dbReference>
<evidence type="ECO:0000256" key="2">
    <source>
        <dbReference type="SAM" id="MobiDB-lite"/>
    </source>
</evidence>
<evidence type="ECO:0000313" key="4">
    <source>
        <dbReference type="Proteomes" id="UP000440578"/>
    </source>
</evidence>
<sequence length="840" mass="94238">MFGWCGLPELSEALGTAADKCTSPSCCCGLCSALRPRWKRLVDNIYPVNPQDGLVKSNMKKLTNYVHLSPEKLDRIGEYLESRVSRDIYRRRTGGVLVSVEAMDELVSTCKPENLNLFVESFLKTVQRLLECQEPQMQVLATQSFVKFSNIAEDTPSYHRRYDFFVSKFSSMCHSSHADMDTRMELRTAGLQGLQGVIKKTVSDDLVENIWTESHMDKIIPSLLFNMDKSNQPSAAQLTTETAVTSANRPSMGGGSPPELAETCLRQLVGRASYAHIRRFMKPVLRHLDNHGLWVPNQFAVETFRVIMNSIPTQHSYAVIQLLMTHLDEKSRSEAPVRTGIAEVLAKIITIAAGECVGPSVLEIINSLLSHLRQSVTADRGAGTHKDQSDERQYQEALIDALGEFANNLPDYQKIEIMMFIMGKVPQYPGDRERQEADSEGEVLLQNMLLRSLLKVSTKYTSLNLATTFPLSFLDPLMRMSLAPDPEIRLIVQQILHTLIDRRGNLAKLDKPRLDVTQLDLQLHKCSRQDVMFIKRNGPEMLLCLLESLELANNGLDNLEAVYRTLALLWLEVNGPDFLPDVLRLTLDMQEIALNSEMSQTLRINLHILAITFANFVSCHSNVPGLFQYVKQVVSARQLASSHLLPDLKSHYDPHLGREPPAAPLLLDQARLTEVLTTHGLDASRLQTPFSNMMPSSASVWQKRQSILQNSDRDLNNITVEVDSMSSSIGLFKPKPPPESVSFEAMRRLVRAPPEERRAEQEEERQKLTEACRTLSLHALSQQSGAGADTLREKLDEIFARLSDAPDGEAAGALSDDPGQPPVYRAPTLQEMHFPELFVY</sequence>
<dbReference type="InterPro" id="IPR049152">
    <property type="entry name" value="EFR3-like_ARM"/>
</dbReference>
<evidence type="ECO:0000313" key="3">
    <source>
        <dbReference type="EMBL" id="KAF0297689.1"/>
    </source>
</evidence>
<dbReference type="InterPro" id="IPR016024">
    <property type="entry name" value="ARM-type_fold"/>
</dbReference>
<feature type="compositionally biased region" description="Polar residues" evidence="2">
    <location>
        <begin position="235"/>
        <end position="249"/>
    </location>
</feature>
<dbReference type="Proteomes" id="UP000440578">
    <property type="component" value="Unassembled WGS sequence"/>
</dbReference>
<name>A0A6A4VXU6_AMPAM</name>
<keyword evidence="4" id="KW-1185">Reference proteome</keyword>
<dbReference type="AlphaFoldDB" id="A0A6A4VXU6"/>
<reference evidence="3 4" key="1">
    <citation type="submission" date="2019-07" db="EMBL/GenBank/DDBJ databases">
        <title>Draft genome assembly of a fouling barnacle, Amphibalanus amphitrite (Darwin, 1854): The first reference genome for Thecostraca.</title>
        <authorList>
            <person name="Kim W."/>
        </authorList>
    </citation>
    <scope>NUCLEOTIDE SEQUENCE [LARGE SCALE GENOMIC DNA]</scope>
    <source>
        <strain evidence="3">SNU_AA5</strain>
        <tissue evidence="3">Soma without cirri and trophi</tissue>
    </source>
</reference>
<dbReference type="PANTHER" id="PTHR12444:SF8">
    <property type="entry name" value="PROTEIN EFR3 HOMOLOG CMP44E"/>
    <property type="match status" value="1"/>
</dbReference>
<dbReference type="Pfam" id="PF21052">
    <property type="entry name" value="EFR3_ARM"/>
    <property type="match status" value="1"/>
</dbReference>
<dbReference type="Gene3D" id="1.25.10.10">
    <property type="entry name" value="Leucine-rich Repeat Variant"/>
    <property type="match status" value="1"/>
</dbReference>